<dbReference type="Proteomes" id="UP000184076">
    <property type="component" value="Unassembled WGS sequence"/>
</dbReference>
<evidence type="ECO:0000313" key="2">
    <source>
        <dbReference type="Proteomes" id="UP000184076"/>
    </source>
</evidence>
<dbReference type="InterPro" id="IPR005358">
    <property type="entry name" value="Puta_zinc/iron-chelating_dom"/>
</dbReference>
<dbReference type="RefSeq" id="WP_178371968.1">
    <property type="nucleotide sequence ID" value="NZ_FQVB01000019.1"/>
</dbReference>
<sequence length="195" mass="21994">MARRSVCGWRRILRHPRFPLTFLARNLALLIREDRTPVPVRLKKVYLAGVVCQRAGWFAHLMNELNGRTGDAQGTQSGVPSGREREDIESYCEHCGLCCEIAGGYPDFSGTPPLPDAWQELFQNGLGPGHRFCPFLLEDRTRGRSGCAIHPRRPNPCRIFEADECRVLKDDVEAERASGHAFPPMTRRAVSRLLL</sequence>
<keyword evidence="2" id="KW-1185">Reference proteome</keyword>
<accession>A0A1M5C9A4</accession>
<dbReference type="Pfam" id="PF03692">
    <property type="entry name" value="CxxCxxCC"/>
    <property type="match status" value="1"/>
</dbReference>
<protein>
    <submittedName>
        <fullName evidence="1">Putative zinc-or iron-chelating domain-containing protein</fullName>
    </submittedName>
</protein>
<dbReference type="AlphaFoldDB" id="A0A1M5C9A4"/>
<name>A0A1M5C9A4_9BACT</name>
<dbReference type="STRING" id="1121391.SAMN02745206_02151"/>
<evidence type="ECO:0000313" key="1">
    <source>
        <dbReference type="EMBL" id="SHF51329.1"/>
    </source>
</evidence>
<reference evidence="2" key="1">
    <citation type="submission" date="2016-11" db="EMBL/GenBank/DDBJ databases">
        <authorList>
            <person name="Varghese N."/>
            <person name="Submissions S."/>
        </authorList>
    </citation>
    <scope>NUCLEOTIDE SEQUENCE [LARGE SCALE GENOMIC DNA]</scope>
    <source>
        <strain evidence="2">DSM 9756</strain>
    </source>
</reference>
<dbReference type="EMBL" id="FQVB01000019">
    <property type="protein sequence ID" value="SHF51329.1"/>
    <property type="molecule type" value="Genomic_DNA"/>
</dbReference>
<proteinExistence type="predicted"/>
<gene>
    <name evidence="1" type="ORF">SAMN02745206_02151</name>
</gene>
<organism evidence="1 2">
    <name type="scientific">Desulfacinum infernum DSM 9756</name>
    <dbReference type="NCBI Taxonomy" id="1121391"/>
    <lineage>
        <taxon>Bacteria</taxon>
        <taxon>Pseudomonadati</taxon>
        <taxon>Thermodesulfobacteriota</taxon>
        <taxon>Syntrophobacteria</taxon>
        <taxon>Syntrophobacterales</taxon>
        <taxon>Syntrophobacteraceae</taxon>
        <taxon>Desulfacinum</taxon>
    </lineage>
</organism>